<dbReference type="STRING" id="1280837.A0A316VDW5"/>
<dbReference type="GeneID" id="37024562"/>
<keyword evidence="5" id="KW-0326">Glycosidase</keyword>
<dbReference type="InterPro" id="IPR022830">
    <property type="entry name" value="Indigdn_synthA-like"/>
</dbReference>
<accession>A0A316VDW5</accession>
<dbReference type="Proteomes" id="UP000245771">
    <property type="component" value="Unassembled WGS sequence"/>
</dbReference>
<evidence type="ECO:0000313" key="8">
    <source>
        <dbReference type="Proteomes" id="UP000245771"/>
    </source>
</evidence>
<dbReference type="OrthoDB" id="198885at2759"/>
<keyword evidence="1" id="KW-0479">Metal-binding</keyword>
<keyword evidence="3" id="KW-0464">Manganese</keyword>
<keyword evidence="4" id="KW-0456">Lyase</keyword>
<evidence type="ECO:0000256" key="4">
    <source>
        <dbReference type="ARBA" id="ARBA00023239"/>
    </source>
</evidence>
<dbReference type="RefSeq" id="XP_025354765.1">
    <property type="nucleotide sequence ID" value="XM_025502781.1"/>
</dbReference>
<dbReference type="SUPFAM" id="SSF110581">
    <property type="entry name" value="Indigoidine synthase A-like"/>
    <property type="match status" value="1"/>
</dbReference>
<dbReference type="Pfam" id="PF04227">
    <property type="entry name" value="Indigoidine_A"/>
    <property type="match status" value="1"/>
</dbReference>
<dbReference type="AlphaFoldDB" id="A0A316VDW5"/>
<dbReference type="GO" id="GO:0004730">
    <property type="term" value="F:pseudouridylate synthase activity"/>
    <property type="evidence" value="ECO:0007669"/>
    <property type="project" value="InterPro"/>
</dbReference>
<dbReference type="Gene3D" id="3.40.1790.10">
    <property type="entry name" value="Indigoidine synthase domain"/>
    <property type="match status" value="1"/>
</dbReference>
<reference evidence="7 8" key="1">
    <citation type="journal article" date="2018" name="Mol. Biol. Evol.">
        <title>Broad Genomic Sampling Reveals a Smut Pathogenic Ancestry of the Fungal Clade Ustilaginomycotina.</title>
        <authorList>
            <person name="Kijpornyongpan T."/>
            <person name="Mondo S.J."/>
            <person name="Barry K."/>
            <person name="Sandor L."/>
            <person name="Lee J."/>
            <person name="Lipzen A."/>
            <person name="Pangilinan J."/>
            <person name="LaButti K."/>
            <person name="Hainaut M."/>
            <person name="Henrissat B."/>
            <person name="Grigoriev I.V."/>
            <person name="Spatafora J.W."/>
            <person name="Aime M.C."/>
        </authorList>
    </citation>
    <scope>NUCLEOTIDE SEQUENCE [LARGE SCALE GENOMIC DNA]</scope>
    <source>
        <strain evidence="7 8">MCA 3882</strain>
    </source>
</reference>
<organism evidence="7 8">
    <name type="scientific">Meira miltonrushii</name>
    <dbReference type="NCBI Taxonomy" id="1280837"/>
    <lineage>
        <taxon>Eukaryota</taxon>
        <taxon>Fungi</taxon>
        <taxon>Dikarya</taxon>
        <taxon>Basidiomycota</taxon>
        <taxon>Ustilaginomycotina</taxon>
        <taxon>Exobasidiomycetes</taxon>
        <taxon>Exobasidiales</taxon>
        <taxon>Brachybasidiaceae</taxon>
        <taxon>Meira</taxon>
    </lineage>
</organism>
<dbReference type="GO" id="GO:0046872">
    <property type="term" value="F:metal ion binding"/>
    <property type="evidence" value="ECO:0007669"/>
    <property type="project" value="UniProtKB-KW"/>
</dbReference>
<evidence type="ECO:0000256" key="3">
    <source>
        <dbReference type="ARBA" id="ARBA00023211"/>
    </source>
</evidence>
<dbReference type="EMBL" id="KZ819604">
    <property type="protein sequence ID" value="PWN34463.1"/>
    <property type="molecule type" value="Genomic_DNA"/>
</dbReference>
<evidence type="ECO:0000256" key="2">
    <source>
        <dbReference type="ARBA" id="ARBA00022801"/>
    </source>
</evidence>
<proteinExistence type="inferred from homology"/>
<dbReference type="GO" id="GO:0016798">
    <property type="term" value="F:hydrolase activity, acting on glycosyl bonds"/>
    <property type="evidence" value="ECO:0007669"/>
    <property type="project" value="UniProtKB-KW"/>
</dbReference>
<dbReference type="InterPro" id="IPR007342">
    <property type="entry name" value="PsuG"/>
</dbReference>
<evidence type="ECO:0000256" key="5">
    <source>
        <dbReference type="ARBA" id="ARBA00023295"/>
    </source>
</evidence>
<evidence type="ECO:0000256" key="1">
    <source>
        <dbReference type="ARBA" id="ARBA00022723"/>
    </source>
</evidence>
<evidence type="ECO:0000313" key="7">
    <source>
        <dbReference type="EMBL" id="PWN34463.1"/>
    </source>
</evidence>
<keyword evidence="8" id="KW-1185">Reference proteome</keyword>
<dbReference type="HAMAP" id="MF_01876">
    <property type="entry name" value="PsiMP_glycosidase"/>
    <property type="match status" value="1"/>
</dbReference>
<feature type="region of interest" description="Disordered" evidence="6">
    <location>
        <begin position="313"/>
        <end position="335"/>
    </location>
</feature>
<gene>
    <name evidence="7" type="ORF">FA14DRAFT_72809</name>
</gene>
<name>A0A316VDW5_9BASI</name>
<keyword evidence="2" id="KW-0378">Hydrolase</keyword>
<evidence type="ECO:0000256" key="6">
    <source>
        <dbReference type="SAM" id="MobiDB-lite"/>
    </source>
</evidence>
<dbReference type="PANTHER" id="PTHR42909">
    <property type="entry name" value="ZGC:136858"/>
    <property type="match status" value="1"/>
</dbReference>
<sequence>MASFLRIHPSIRAALAANKPIVALESTIITHGLPSPANLKTALEIEQTVRDQGAIPATTAFIDGKAYVGLDEKQIERLAETGKKATKTSRRDVAGILAAGKDSIGATTVSGTMLLAHLAGIPIFGTGGIGGVHRGGENSLDVSADLTELSRTPVAVFCSGCKSILDIPRTLEYLETMGVNVHSFNASGEFPAFYTASSGSKVSQVRDIVHAAKIIHAGQSFGMQNGFVFGVPIPEEFEQAGIQIQTAVEQAVRESIEQGIDKRGKEATPWLLQRVGELTKGDSIVSNRGLVLNNVKVASQVANELQKLRAKSEEELKEEAMQGFSPAFPNGHSSR</sequence>
<dbReference type="InParanoid" id="A0A316VDW5"/>
<protein>
    <submittedName>
        <fullName evidence="7">Indigoidine synthase A like protein</fullName>
    </submittedName>
</protein>
<dbReference type="GO" id="GO:0005737">
    <property type="term" value="C:cytoplasm"/>
    <property type="evidence" value="ECO:0007669"/>
    <property type="project" value="TreeGrafter"/>
</dbReference>
<dbReference type="PANTHER" id="PTHR42909:SF1">
    <property type="entry name" value="CARBOHYDRATE KINASE PFKB DOMAIN-CONTAINING PROTEIN"/>
    <property type="match status" value="1"/>
</dbReference>